<dbReference type="InterPro" id="IPR036890">
    <property type="entry name" value="HATPase_C_sf"/>
</dbReference>
<dbReference type="RefSeq" id="WP_119545243.1">
    <property type="nucleotide sequence ID" value="NZ_QXIR01000002.1"/>
</dbReference>
<dbReference type="Pfam" id="PF06580">
    <property type="entry name" value="His_kinase"/>
    <property type="match status" value="1"/>
</dbReference>
<name>A0A3A1R5Q3_9BACI</name>
<keyword evidence="7" id="KW-0547">Nucleotide-binding</keyword>
<comment type="subcellular location">
    <subcellularLocation>
        <location evidence="2">Cell membrane</location>
        <topology evidence="2">Multi-pass membrane protein</topology>
    </subcellularLocation>
</comment>
<gene>
    <name evidence="15" type="ORF">D3H55_02040</name>
</gene>
<keyword evidence="16" id="KW-1185">Reference proteome</keyword>
<dbReference type="GO" id="GO:0005524">
    <property type="term" value="F:ATP binding"/>
    <property type="evidence" value="ECO:0007669"/>
    <property type="project" value="UniProtKB-KW"/>
</dbReference>
<dbReference type="AlphaFoldDB" id="A0A3A1R5Q3"/>
<dbReference type="PRINTS" id="PR00344">
    <property type="entry name" value="BCTRLSENSOR"/>
</dbReference>
<dbReference type="SUPFAM" id="SSF55874">
    <property type="entry name" value="ATPase domain of HSP90 chaperone/DNA topoisomerase II/histidine kinase"/>
    <property type="match status" value="1"/>
</dbReference>
<evidence type="ECO:0000259" key="13">
    <source>
        <dbReference type="PROSITE" id="PS50109"/>
    </source>
</evidence>
<comment type="catalytic activity">
    <reaction evidence="1">
        <text>ATP + protein L-histidine = ADP + protein N-phospho-L-histidine.</text>
        <dbReference type="EC" id="2.7.13.3"/>
    </reaction>
</comment>
<dbReference type="InterPro" id="IPR003660">
    <property type="entry name" value="HAMP_dom"/>
</dbReference>
<dbReference type="GO" id="GO:0005886">
    <property type="term" value="C:plasma membrane"/>
    <property type="evidence" value="ECO:0007669"/>
    <property type="project" value="UniProtKB-SubCell"/>
</dbReference>
<dbReference type="InterPro" id="IPR004358">
    <property type="entry name" value="Sig_transdc_His_kin-like_C"/>
</dbReference>
<evidence type="ECO:0000256" key="11">
    <source>
        <dbReference type="ARBA" id="ARBA00023136"/>
    </source>
</evidence>
<dbReference type="EMBL" id="QXIR01000002">
    <property type="protein sequence ID" value="RIW38345.1"/>
    <property type="molecule type" value="Genomic_DNA"/>
</dbReference>
<dbReference type="PANTHER" id="PTHR34220:SF7">
    <property type="entry name" value="SENSOR HISTIDINE KINASE YPDA"/>
    <property type="match status" value="1"/>
</dbReference>
<dbReference type="SUPFAM" id="SSF158472">
    <property type="entry name" value="HAMP domain-like"/>
    <property type="match status" value="1"/>
</dbReference>
<keyword evidence="10" id="KW-0902">Two-component regulatory system</keyword>
<dbReference type="InterPro" id="IPR050640">
    <property type="entry name" value="Bact_2-comp_sensor_kinase"/>
</dbReference>
<dbReference type="Gene3D" id="6.10.340.10">
    <property type="match status" value="1"/>
</dbReference>
<accession>A0A3A1R5Q3</accession>
<feature type="domain" description="Histidine kinase" evidence="13">
    <location>
        <begin position="371"/>
        <end position="478"/>
    </location>
</feature>
<keyword evidence="12" id="KW-0812">Transmembrane</keyword>
<feature type="transmembrane region" description="Helical" evidence="12">
    <location>
        <begin position="9"/>
        <end position="29"/>
    </location>
</feature>
<evidence type="ECO:0000256" key="12">
    <source>
        <dbReference type="SAM" id="Phobius"/>
    </source>
</evidence>
<dbReference type="PROSITE" id="PS50885">
    <property type="entry name" value="HAMP"/>
    <property type="match status" value="1"/>
</dbReference>
<dbReference type="Pfam" id="PF02518">
    <property type="entry name" value="HATPase_c"/>
    <property type="match status" value="1"/>
</dbReference>
<evidence type="ECO:0000256" key="3">
    <source>
        <dbReference type="ARBA" id="ARBA00012438"/>
    </source>
</evidence>
<keyword evidence="5" id="KW-0597">Phosphoprotein</keyword>
<dbReference type="PANTHER" id="PTHR34220">
    <property type="entry name" value="SENSOR HISTIDINE KINASE YPDA"/>
    <property type="match status" value="1"/>
</dbReference>
<dbReference type="CDD" id="cd06225">
    <property type="entry name" value="HAMP"/>
    <property type="match status" value="1"/>
</dbReference>
<dbReference type="Pfam" id="PF00672">
    <property type="entry name" value="HAMP"/>
    <property type="match status" value="1"/>
</dbReference>
<evidence type="ECO:0000313" key="15">
    <source>
        <dbReference type="EMBL" id="RIW38345.1"/>
    </source>
</evidence>
<feature type="transmembrane region" description="Helical" evidence="12">
    <location>
        <begin position="177"/>
        <end position="196"/>
    </location>
</feature>
<dbReference type="InterPro" id="IPR005467">
    <property type="entry name" value="His_kinase_dom"/>
</dbReference>
<dbReference type="EC" id="2.7.13.3" evidence="3"/>
<protein>
    <recommendedName>
        <fullName evidence="3">histidine kinase</fullName>
        <ecNumber evidence="3">2.7.13.3</ecNumber>
    </recommendedName>
</protein>
<dbReference type="InterPro" id="IPR010559">
    <property type="entry name" value="Sig_transdc_His_kin_internal"/>
</dbReference>
<evidence type="ECO:0000256" key="2">
    <source>
        <dbReference type="ARBA" id="ARBA00004651"/>
    </source>
</evidence>
<comment type="caution">
    <text evidence="15">The sequence shown here is derived from an EMBL/GenBank/DDBJ whole genome shotgun (WGS) entry which is preliminary data.</text>
</comment>
<dbReference type="GO" id="GO:0000155">
    <property type="term" value="F:phosphorelay sensor kinase activity"/>
    <property type="evidence" value="ECO:0007669"/>
    <property type="project" value="InterPro"/>
</dbReference>
<evidence type="ECO:0000256" key="10">
    <source>
        <dbReference type="ARBA" id="ARBA00023012"/>
    </source>
</evidence>
<organism evidence="15 16">
    <name type="scientific">Bacillus salacetis</name>
    <dbReference type="NCBI Taxonomy" id="2315464"/>
    <lineage>
        <taxon>Bacteria</taxon>
        <taxon>Bacillati</taxon>
        <taxon>Bacillota</taxon>
        <taxon>Bacilli</taxon>
        <taxon>Bacillales</taxon>
        <taxon>Bacillaceae</taxon>
        <taxon>Bacillus</taxon>
    </lineage>
</organism>
<dbReference type="PROSITE" id="PS50109">
    <property type="entry name" value="HIS_KIN"/>
    <property type="match status" value="1"/>
</dbReference>
<evidence type="ECO:0000256" key="8">
    <source>
        <dbReference type="ARBA" id="ARBA00022777"/>
    </source>
</evidence>
<dbReference type="InterPro" id="IPR003594">
    <property type="entry name" value="HATPase_dom"/>
</dbReference>
<reference evidence="15 16" key="1">
    <citation type="submission" date="2018-09" db="EMBL/GenBank/DDBJ databases">
        <title>Bacillus saliacetes sp. nov., isolated from Thai shrimp paste (Ka-pi).</title>
        <authorList>
            <person name="Daroonpunt R."/>
            <person name="Tanasupawat S."/>
            <person name="Yiamsombut S."/>
        </authorList>
    </citation>
    <scope>NUCLEOTIDE SEQUENCE [LARGE SCALE GENOMIC DNA]</scope>
    <source>
        <strain evidence="15 16">SKP7-4</strain>
    </source>
</reference>
<keyword evidence="4" id="KW-1003">Cell membrane</keyword>
<dbReference type="Proteomes" id="UP000265801">
    <property type="component" value="Unassembled WGS sequence"/>
</dbReference>
<evidence type="ECO:0000256" key="4">
    <source>
        <dbReference type="ARBA" id="ARBA00022475"/>
    </source>
</evidence>
<feature type="domain" description="HAMP" evidence="14">
    <location>
        <begin position="198"/>
        <end position="250"/>
    </location>
</feature>
<dbReference type="SMART" id="SM00304">
    <property type="entry name" value="HAMP"/>
    <property type="match status" value="1"/>
</dbReference>
<dbReference type="Gene3D" id="3.30.565.10">
    <property type="entry name" value="Histidine kinase-like ATPase, C-terminal domain"/>
    <property type="match status" value="1"/>
</dbReference>
<sequence length="489" mass="56031">MTNIQKKIWMLAVIVLLIMASIWMSLTLYNQKMQNQYNDILERYLVLNEIRTTSQQVVTGLNNYLLLPTTENLNSVNQSMQDIQDMQTKIAGFKNTENEFSLINYVNLLDSLLEVTDRALVFHSEEGIENARDSLSEATYISTYISDMTLSLIDSELNSYDRLYRGIIDQSEKLNQLGIWLLLLITFLLLLYTYWFSLRITKPLEKLTRAASELSKGRFDLKIEVNSKDEMAFLARMFEHMRTNINKLIIEIQQKAQLEKELQESKLLLKESQLRSLQSQINPHFLFNTLNTVSKKAYLEGSEETSDLLVNIAGLLRYNLKHLDKTMTLKDEVNVLEQYMNIQKARFTDRLTFRTEIEESCLHIELPGLTLQPIVENAVIYAVEPSEDGGTIWFRVIDEGDRVTIEIEDDGPGMPEEKIHRIMNEEEQHDSVNGHASGIGLSNVVRRLRLFNGYPDVLTIDGTPGRGTKVTIDIFKGKGAVEDDQAASG</sequence>
<keyword evidence="11 12" id="KW-0472">Membrane</keyword>
<dbReference type="SMART" id="SM00387">
    <property type="entry name" value="HATPase_c"/>
    <property type="match status" value="1"/>
</dbReference>
<evidence type="ECO:0000256" key="1">
    <source>
        <dbReference type="ARBA" id="ARBA00000085"/>
    </source>
</evidence>
<evidence type="ECO:0000256" key="9">
    <source>
        <dbReference type="ARBA" id="ARBA00022840"/>
    </source>
</evidence>
<keyword evidence="8" id="KW-0418">Kinase</keyword>
<keyword evidence="9" id="KW-0067">ATP-binding</keyword>
<evidence type="ECO:0000259" key="14">
    <source>
        <dbReference type="PROSITE" id="PS50885"/>
    </source>
</evidence>
<evidence type="ECO:0000256" key="5">
    <source>
        <dbReference type="ARBA" id="ARBA00022553"/>
    </source>
</evidence>
<evidence type="ECO:0000313" key="16">
    <source>
        <dbReference type="Proteomes" id="UP000265801"/>
    </source>
</evidence>
<proteinExistence type="predicted"/>
<keyword evidence="6" id="KW-0808">Transferase</keyword>
<evidence type="ECO:0000256" key="7">
    <source>
        <dbReference type="ARBA" id="ARBA00022741"/>
    </source>
</evidence>
<evidence type="ECO:0000256" key="6">
    <source>
        <dbReference type="ARBA" id="ARBA00022679"/>
    </source>
</evidence>
<keyword evidence="12" id="KW-1133">Transmembrane helix</keyword>
<dbReference type="OrthoDB" id="9776552at2"/>